<protein>
    <submittedName>
        <fullName evidence="1">Uncharacterized protein</fullName>
    </submittedName>
</protein>
<accession>A0A2P2PUU6</accession>
<name>A0A2P2PUU6_RHIMU</name>
<dbReference type="AlphaFoldDB" id="A0A2P2PUU6"/>
<evidence type="ECO:0000313" key="1">
    <source>
        <dbReference type="EMBL" id="MBX58510.1"/>
    </source>
</evidence>
<reference evidence="1" key="1">
    <citation type="submission" date="2018-02" db="EMBL/GenBank/DDBJ databases">
        <title>Rhizophora mucronata_Transcriptome.</title>
        <authorList>
            <person name="Meera S.P."/>
            <person name="Sreeshan A."/>
            <person name="Augustine A."/>
        </authorList>
    </citation>
    <scope>NUCLEOTIDE SEQUENCE</scope>
    <source>
        <tissue evidence="1">Leaf</tissue>
    </source>
</reference>
<sequence length="21" mass="2339">MAEELLAIGLTQFQLSSRLAF</sequence>
<proteinExistence type="predicted"/>
<dbReference type="EMBL" id="GGEC01078026">
    <property type="protein sequence ID" value="MBX58510.1"/>
    <property type="molecule type" value="Transcribed_RNA"/>
</dbReference>
<organism evidence="1">
    <name type="scientific">Rhizophora mucronata</name>
    <name type="common">Asiatic mangrove</name>
    <dbReference type="NCBI Taxonomy" id="61149"/>
    <lineage>
        <taxon>Eukaryota</taxon>
        <taxon>Viridiplantae</taxon>
        <taxon>Streptophyta</taxon>
        <taxon>Embryophyta</taxon>
        <taxon>Tracheophyta</taxon>
        <taxon>Spermatophyta</taxon>
        <taxon>Magnoliopsida</taxon>
        <taxon>eudicotyledons</taxon>
        <taxon>Gunneridae</taxon>
        <taxon>Pentapetalae</taxon>
        <taxon>rosids</taxon>
        <taxon>fabids</taxon>
        <taxon>Malpighiales</taxon>
        <taxon>Rhizophoraceae</taxon>
        <taxon>Rhizophora</taxon>
    </lineage>
</organism>